<proteinExistence type="predicted"/>
<dbReference type="Pfam" id="PF08241">
    <property type="entry name" value="Methyltransf_11"/>
    <property type="match status" value="1"/>
</dbReference>
<dbReference type="InterPro" id="IPR029063">
    <property type="entry name" value="SAM-dependent_MTases_sf"/>
</dbReference>
<dbReference type="Proteomes" id="UP000595095">
    <property type="component" value="Chromosome"/>
</dbReference>
<keyword evidence="2" id="KW-0808">Transferase</keyword>
<sequence>MTSATATVARQFSRAASGYDAHAAIQQRIAGQGMALLPLCPGTLLDIGCGTGANTAALAAKGYTTTGLDLAPGMVSYAAREYPHIVFCEGDAQALPFASNHFLYAFSSMALQWCERPLTAMSELARVLQPGGQASITIMVNNSFTGLDAARQAVGLAPATNPLASHSHWQTAIDAAGLLTHTARTTRYTDTFSDILSLLRSIKAVGAGTRLGPGKDKHLSRSSLTALSKAYARDTSNLLPLTYQVSHFLLEK</sequence>
<dbReference type="SUPFAM" id="SSF53335">
    <property type="entry name" value="S-adenosyl-L-methionine-dependent methyltransferases"/>
    <property type="match status" value="1"/>
</dbReference>
<keyword evidence="3" id="KW-1185">Reference proteome</keyword>
<organism evidence="2 3">
    <name type="scientific">Salinimonas marina</name>
    <dbReference type="NCBI Taxonomy" id="2785918"/>
    <lineage>
        <taxon>Bacteria</taxon>
        <taxon>Pseudomonadati</taxon>
        <taxon>Pseudomonadota</taxon>
        <taxon>Gammaproteobacteria</taxon>
        <taxon>Alteromonadales</taxon>
        <taxon>Alteromonadaceae</taxon>
        <taxon>Alteromonas/Salinimonas group</taxon>
        <taxon>Salinimonas</taxon>
    </lineage>
</organism>
<dbReference type="PANTHER" id="PTHR43591">
    <property type="entry name" value="METHYLTRANSFERASE"/>
    <property type="match status" value="1"/>
</dbReference>
<dbReference type="PANTHER" id="PTHR43591:SF24">
    <property type="entry name" value="2-METHOXY-6-POLYPRENYL-1,4-BENZOQUINOL METHYLASE, MITOCHONDRIAL"/>
    <property type="match status" value="1"/>
</dbReference>
<keyword evidence="2" id="KW-0489">Methyltransferase</keyword>
<dbReference type="GO" id="GO:0008757">
    <property type="term" value="F:S-adenosylmethionine-dependent methyltransferase activity"/>
    <property type="evidence" value="ECO:0007669"/>
    <property type="project" value="InterPro"/>
</dbReference>
<accession>A0A7S9DVL2</accession>
<dbReference type="EMBL" id="CP064795">
    <property type="protein sequence ID" value="QPG04751.1"/>
    <property type="molecule type" value="Genomic_DNA"/>
</dbReference>
<dbReference type="InterPro" id="IPR013216">
    <property type="entry name" value="Methyltransf_11"/>
</dbReference>
<dbReference type="GO" id="GO:0032259">
    <property type="term" value="P:methylation"/>
    <property type="evidence" value="ECO:0007669"/>
    <property type="project" value="UniProtKB-KW"/>
</dbReference>
<gene>
    <name evidence="2" type="ORF">IT774_11135</name>
</gene>
<dbReference type="Gene3D" id="3.40.50.150">
    <property type="entry name" value="Vaccinia Virus protein VP39"/>
    <property type="match status" value="1"/>
</dbReference>
<feature type="domain" description="Methyltransferase type 11" evidence="1">
    <location>
        <begin position="45"/>
        <end position="134"/>
    </location>
</feature>
<evidence type="ECO:0000259" key="1">
    <source>
        <dbReference type="Pfam" id="PF08241"/>
    </source>
</evidence>
<reference evidence="2 3" key="1">
    <citation type="submission" date="2020-11" db="EMBL/GenBank/DDBJ databases">
        <title>Complete genome sequence for Salinimonas sp. strain G2-b.</title>
        <authorList>
            <person name="Park S.-J."/>
        </authorList>
    </citation>
    <scope>NUCLEOTIDE SEQUENCE [LARGE SCALE GENOMIC DNA]</scope>
    <source>
        <strain evidence="2 3">G2-b</strain>
    </source>
</reference>
<dbReference type="KEGG" id="smaa:IT774_11135"/>
<protein>
    <submittedName>
        <fullName evidence="2">Methyltransferase domain-containing protein</fullName>
    </submittedName>
</protein>
<evidence type="ECO:0000313" key="2">
    <source>
        <dbReference type="EMBL" id="QPG04751.1"/>
    </source>
</evidence>
<name>A0A7S9DVL2_9ALTE</name>
<dbReference type="CDD" id="cd02440">
    <property type="entry name" value="AdoMet_MTases"/>
    <property type="match status" value="1"/>
</dbReference>
<dbReference type="AlphaFoldDB" id="A0A7S9DVL2"/>
<dbReference type="RefSeq" id="WP_195809843.1">
    <property type="nucleotide sequence ID" value="NZ_CP064795.1"/>
</dbReference>
<evidence type="ECO:0000313" key="3">
    <source>
        <dbReference type="Proteomes" id="UP000595095"/>
    </source>
</evidence>